<evidence type="ECO:0000313" key="2">
    <source>
        <dbReference type="EMBL" id="NYH84234.1"/>
    </source>
</evidence>
<keyword evidence="3" id="KW-1185">Reference proteome</keyword>
<dbReference type="EMBL" id="JACBZA010000001">
    <property type="protein sequence ID" value="NYH84234.1"/>
    <property type="molecule type" value="Genomic_DNA"/>
</dbReference>
<reference evidence="2 3" key="1">
    <citation type="submission" date="2020-07" db="EMBL/GenBank/DDBJ databases">
        <title>Sequencing the genomes of 1000 actinobacteria strains.</title>
        <authorList>
            <person name="Klenk H.-P."/>
        </authorList>
    </citation>
    <scope>NUCLEOTIDE SEQUENCE [LARGE SCALE GENOMIC DNA]</scope>
    <source>
        <strain evidence="2 3">DSM 45117</strain>
    </source>
</reference>
<gene>
    <name evidence="2" type="ORF">FHR37_003085</name>
</gene>
<accession>A0ABX2S3Q9</accession>
<evidence type="ECO:0000313" key="3">
    <source>
        <dbReference type="Proteomes" id="UP000533017"/>
    </source>
</evidence>
<dbReference type="Proteomes" id="UP000533017">
    <property type="component" value="Unassembled WGS sequence"/>
</dbReference>
<protein>
    <submittedName>
        <fullName evidence="2">Uncharacterized protein</fullName>
    </submittedName>
</protein>
<dbReference type="RefSeq" id="WP_092888069.1">
    <property type="nucleotide sequence ID" value="NZ_FOOI01000017.1"/>
</dbReference>
<evidence type="ECO:0000256" key="1">
    <source>
        <dbReference type="SAM" id="MobiDB-lite"/>
    </source>
</evidence>
<dbReference type="InterPro" id="IPR036396">
    <property type="entry name" value="Cyt_P450_sf"/>
</dbReference>
<feature type="region of interest" description="Disordered" evidence="1">
    <location>
        <begin position="1"/>
        <end position="24"/>
    </location>
</feature>
<comment type="caution">
    <text evidence="2">The sequence shown here is derived from an EMBL/GenBank/DDBJ whole genome shotgun (WGS) entry which is preliminary data.</text>
</comment>
<sequence>MACQSAFGASSLPEHPEQPAELRAAPDLMPGAVEELMRYLSVADSPAGRMCPGRAMLCAFSRSAVRRNSIRAGSSSGSAA</sequence>
<name>A0ABX2S3Q9_9ACTN</name>
<dbReference type="SUPFAM" id="SSF48264">
    <property type="entry name" value="Cytochrome P450"/>
    <property type="match status" value="1"/>
</dbReference>
<organism evidence="2 3">
    <name type="scientific">Actinopolymorpha cephalotaxi</name>
    <dbReference type="NCBI Taxonomy" id="504797"/>
    <lineage>
        <taxon>Bacteria</taxon>
        <taxon>Bacillati</taxon>
        <taxon>Actinomycetota</taxon>
        <taxon>Actinomycetes</taxon>
        <taxon>Propionibacteriales</taxon>
        <taxon>Actinopolymorphaceae</taxon>
        <taxon>Actinopolymorpha</taxon>
    </lineage>
</organism>
<proteinExistence type="predicted"/>